<protein>
    <submittedName>
        <fullName evidence="1">Uncharacterized protein</fullName>
    </submittedName>
</protein>
<dbReference type="EMBL" id="AVOT02042066">
    <property type="protein sequence ID" value="MBW0537445.1"/>
    <property type="molecule type" value="Genomic_DNA"/>
</dbReference>
<name>A0A9Q3IFQ1_9BASI</name>
<comment type="caution">
    <text evidence="1">The sequence shown here is derived from an EMBL/GenBank/DDBJ whole genome shotgun (WGS) entry which is preliminary data.</text>
</comment>
<dbReference type="AlphaFoldDB" id="A0A9Q3IFQ1"/>
<reference evidence="1" key="1">
    <citation type="submission" date="2021-03" db="EMBL/GenBank/DDBJ databases">
        <title>Draft genome sequence of rust myrtle Austropuccinia psidii MF-1, a brazilian biotype.</title>
        <authorList>
            <person name="Quecine M.C."/>
            <person name="Pachon D.M.R."/>
            <person name="Bonatelli M.L."/>
            <person name="Correr F.H."/>
            <person name="Franceschini L.M."/>
            <person name="Leite T.F."/>
            <person name="Margarido G.R.A."/>
            <person name="Almeida C.A."/>
            <person name="Ferrarezi J.A."/>
            <person name="Labate C.A."/>
        </authorList>
    </citation>
    <scope>NUCLEOTIDE SEQUENCE</scope>
    <source>
        <strain evidence="1">MF-1</strain>
    </source>
</reference>
<proteinExistence type="predicted"/>
<organism evidence="1 2">
    <name type="scientific">Austropuccinia psidii MF-1</name>
    <dbReference type="NCBI Taxonomy" id="1389203"/>
    <lineage>
        <taxon>Eukaryota</taxon>
        <taxon>Fungi</taxon>
        <taxon>Dikarya</taxon>
        <taxon>Basidiomycota</taxon>
        <taxon>Pucciniomycotina</taxon>
        <taxon>Pucciniomycetes</taxon>
        <taxon>Pucciniales</taxon>
        <taxon>Sphaerophragmiaceae</taxon>
        <taxon>Austropuccinia</taxon>
    </lineage>
</organism>
<accession>A0A9Q3IFQ1</accession>
<keyword evidence="2" id="KW-1185">Reference proteome</keyword>
<gene>
    <name evidence="1" type="ORF">O181_077160</name>
</gene>
<sequence length="101" mass="10925">MPVYLGEEGNERMALVGTGSELNIIPEASSIKGGLTTRCLNMNLRVIGGHCISIVGLEEFTPSTLVTGEERNIHLFVARGAAHTVFGRPFLADNNIRLDFP</sequence>
<evidence type="ECO:0000313" key="2">
    <source>
        <dbReference type="Proteomes" id="UP000765509"/>
    </source>
</evidence>
<evidence type="ECO:0000313" key="1">
    <source>
        <dbReference type="EMBL" id="MBW0537445.1"/>
    </source>
</evidence>
<dbReference type="Proteomes" id="UP000765509">
    <property type="component" value="Unassembled WGS sequence"/>
</dbReference>
<dbReference type="OrthoDB" id="2506366at2759"/>